<reference evidence="1 2" key="1">
    <citation type="submission" date="2013-11" db="EMBL/GenBank/DDBJ databases">
        <title>Draft genome of the bovine lungworm Dictyocaulus viviparus.</title>
        <authorList>
            <person name="Mitreva M."/>
        </authorList>
    </citation>
    <scope>NUCLEOTIDE SEQUENCE [LARGE SCALE GENOMIC DNA]</scope>
    <source>
        <strain evidence="1 2">HannoverDv2000</strain>
    </source>
</reference>
<dbReference type="Proteomes" id="UP000053766">
    <property type="component" value="Unassembled WGS sequence"/>
</dbReference>
<accession>A0A0D8XY28</accession>
<reference evidence="2" key="2">
    <citation type="journal article" date="2016" name="Sci. Rep.">
        <title>Dictyocaulus viviparus genome, variome and transcriptome elucidate lungworm biology and support future intervention.</title>
        <authorList>
            <person name="McNulty S.N."/>
            <person name="Strube C."/>
            <person name="Rosa B.A."/>
            <person name="Martin J.C."/>
            <person name="Tyagi R."/>
            <person name="Choi Y.J."/>
            <person name="Wang Q."/>
            <person name="Hallsworth Pepin K."/>
            <person name="Zhang X."/>
            <person name="Ozersky P."/>
            <person name="Wilson R.K."/>
            <person name="Sternberg P.W."/>
            <person name="Gasser R.B."/>
            <person name="Mitreva M."/>
        </authorList>
    </citation>
    <scope>NUCLEOTIDE SEQUENCE [LARGE SCALE GENOMIC DNA]</scope>
    <source>
        <strain evidence="2">HannoverDv2000</strain>
    </source>
</reference>
<gene>
    <name evidence="1" type="ORF">DICVIV_04483</name>
</gene>
<name>A0A0D8XY28_DICVI</name>
<evidence type="ECO:0000313" key="2">
    <source>
        <dbReference type="Proteomes" id="UP000053766"/>
    </source>
</evidence>
<sequence length="78" mass="8753">MRITSLKEKRLRAATVRYYENGCQSGMNEKCSKVRDLEGRKIGTGLDRIVLSVALCSMDSKHSTTSSHVIAHTQIKKE</sequence>
<dbReference type="AlphaFoldDB" id="A0A0D8XY28"/>
<evidence type="ECO:0000313" key="1">
    <source>
        <dbReference type="EMBL" id="KJH49400.1"/>
    </source>
</evidence>
<organism evidence="1 2">
    <name type="scientific">Dictyocaulus viviparus</name>
    <name type="common">Bovine lungworm</name>
    <dbReference type="NCBI Taxonomy" id="29172"/>
    <lineage>
        <taxon>Eukaryota</taxon>
        <taxon>Metazoa</taxon>
        <taxon>Ecdysozoa</taxon>
        <taxon>Nematoda</taxon>
        <taxon>Chromadorea</taxon>
        <taxon>Rhabditida</taxon>
        <taxon>Rhabditina</taxon>
        <taxon>Rhabditomorpha</taxon>
        <taxon>Strongyloidea</taxon>
        <taxon>Metastrongylidae</taxon>
        <taxon>Dictyocaulus</taxon>
    </lineage>
</organism>
<dbReference type="OrthoDB" id="10565414at2759"/>
<dbReference type="EMBL" id="KN716236">
    <property type="protein sequence ID" value="KJH49400.1"/>
    <property type="molecule type" value="Genomic_DNA"/>
</dbReference>
<protein>
    <submittedName>
        <fullName evidence="1">Uncharacterized protein</fullName>
    </submittedName>
</protein>
<proteinExistence type="predicted"/>
<keyword evidence="2" id="KW-1185">Reference proteome</keyword>